<feature type="transmembrane region" description="Helical" evidence="1">
    <location>
        <begin position="39"/>
        <end position="56"/>
    </location>
</feature>
<keyword evidence="1" id="KW-0812">Transmembrane</keyword>
<proteinExistence type="predicted"/>
<keyword evidence="1" id="KW-0472">Membrane</keyword>
<dbReference type="RefSeq" id="WP_307451533.1">
    <property type="nucleotide sequence ID" value="NZ_JAUTAL010000001.1"/>
</dbReference>
<comment type="caution">
    <text evidence="2">The sequence shown here is derived from an EMBL/GenBank/DDBJ whole genome shotgun (WGS) entry which is preliminary data.</text>
</comment>
<gene>
    <name evidence="2" type="ORF">QE404_002911</name>
</gene>
<organism evidence="2 3">
    <name type="scientific">Chryseobacterium camelliae</name>
    <dbReference type="NCBI Taxonomy" id="1265445"/>
    <lineage>
        <taxon>Bacteria</taxon>
        <taxon>Pseudomonadati</taxon>
        <taxon>Bacteroidota</taxon>
        <taxon>Flavobacteriia</taxon>
        <taxon>Flavobacteriales</taxon>
        <taxon>Weeksellaceae</taxon>
        <taxon>Chryseobacterium group</taxon>
        <taxon>Chryseobacterium</taxon>
    </lineage>
</organism>
<evidence type="ECO:0000313" key="2">
    <source>
        <dbReference type="EMBL" id="MDQ1097764.1"/>
    </source>
</evidence>
<evidence type="ECO:0000313" key="3">
    <source>
        <dbReference type="Proteomes" id="UP001225072"/>
    </source>
</evidence>
<reference evidence="2 3" key="1">
    <citation type="submission" date="2023-07" db="EMBL/GenBank/DDBJ databases">
        <title>Functional and genomic diversity of the sorghum phyllosphere microbiome.</title>
        <authorList>
            <person name="Shade A."/>
        </authorList>
    </citation>
    <scope>NUCLEOTIDE SEQUENCE [LARGE SCALE GENOMIC DNA]</scope>
    <source>
        <strain evidence="2 3">SORGH_AS_1064</strain>
    </source>
</reference>
<keyword evidence="1" id="KW-1133">Transmembrane helix</keyword>
<sequence>MIEEIFTCTAVNSPENVSRIYKYEFRRIWKNNLDKNKKNLVWGIIFLALGSFLLFYRQPFGYFFVGSGLMYLVMFFNYITYYGKAKRKAETVLKKEAEKLQHHSKPLFWELTPTHFRFSDHRLDLKVAWKEITYCLSDNLYLYITIESLMHVVISKENTDEEHFDKTMAYLKHYARFQQI</sequence>
<name>A0ABU0TL49_9FLAO</name>
<dbReference type="EMBL" id="JAUTAL010000001">
    <property type="protein sequence ID" value="MDQ1097764.1"/>
    <property type="molecule type" value="Genomic_DNA"/>
</dbReference>
<evidence type="ECO:0000256" key="1">
    <source>
        <dbReference type="SAM" id="Phobius"/>
    </source>
</evidence>
<keyword evidence="3" id="KW-1185">Reference proteome</keyword>
<protein>
    <submittedName>
        <fullName evidence="2">Ca2+/Na+ antiporter</fullName>
    </submittedName>
</protein>
<accession>A0ABU0TL49</accession>
<feature type="transmembrane region" description="Helical" evidence="1">
    <location>
        <begin position="62"/>
        <end position="81"/>
    </location>
</feature>
<dbReference type="Proteomes" id="UP001225072">
    <property type="component" value="Unassembled WGS sequence"/>
</dbReference>